<dbReference type="KEGG" id="cpra:CPter91_4516"/>
<proteinExistence type="predicted"/>
<reference evidence="3 4" key="1">
    <citation type="submission" date="2015-11" db="EMBL/GenBank/DDBJ databases">
        <title>Exploring the genomic traits of fungus-feeding bacterial genus Collimonas.</title>
        <authorList>
            <person name="Song C."/>
            <person name="Schmidt R."/>
            <person name="de Jager V."/>
            <person name="Krzyzanowska D."/>
            <person name="Jongedijk E."/>
            <person name="Cankar K."/>
            <person name="Beekwilder J."/>
            <person name="van Veen A."/>
            <person name="de Boer W."/>
            <person name="van Veen J.A."/>
            <person name="Garbeva P."/>
        </authorList>
    </citation>
    <scope>NUCLEOTIDE SEQUENCE [LARGE SCALE GENOMIC DNA]</scope>
    <source>
        <strain evidence="2 4">Ter291</strain>
        <strain evidence="1 3">Ter91</strain>
    </source>
</reference>
<keyword evidence="4" id="KW-1185">Reference proteome</keyword>
<dbReference type="EMBL" id="CP013234">
    <property type="protein sequence ID" value="AMP06823.1"/>
    <property type="molecule type" value="Genomic_DNA"/>
</dbReference>
<protein>
    <submittedName>
        <fullName evidence="1">Uncharacterized protein</fullName>
    </submittedName>
</protein>
<organism evidence="1 3">
    <name type="scientific">Collimonas pratensis</name>
    <dbReference type="NCBI Taxonomy" id="279113"/>
    <lineage>
        <taxon>Bacteria</taxon>
        <taxon>Pseudomonadati</taxon>
        <taxon>Pseudomonadota</taxon>
        <taxon>Betaproteobacteria</taxon>
        <taxon>Burkholderiales</taxon>
        <taxon>Oxalobacteraceae</taxon>
        <taxon>Collimonas</taxon>
    </lineage>
</organism>
<dbReference type="Proteomes" id="UP000074561">
    <property type="component" value="Chromosome"/>
</dbReference>
<accession>A0A127R348</accession>
<evidence type="ECO:0000313" key="4">
    <source>
        <dbReference type="Proteomes" id="UP000074914"/>
    </source>
</evidence>
<evidence type="ECO:0000313" key="2">
    <source>
        <dbReference type="EMBL" id="AMP16676.1"/>
    </source>
</evidence>
<evidence type="ECO:0000313" key="1">
    <source>
        <dbReference type="EMBL" id="AMP06823.1"/>
    </source>
</evidence>
<evidence type="ECO:0000313" key="3">
    <source>
        <dbReference type="Proteomes" id="UP000074561"/>
    </source>
</evidence>
<sequence>MPQDRLAAAFACPVDANTRRSAGSFEWHSDDTFVIKHLLPQSL</sequence>
<dbReference type="Proteomes" id="UP000074914">
    <property type="component" value="Chromosome"/>
</dbReference>
<dbReference type="PATRIC" id="fig|279113.10.peg.4426"/>
<dbReference type="EMBL" id="CP013236">
    <property type="protein sequence ID" value="AMP16676.1"/>
    <property type="molecule type" value="Genomic_DNA"/>
</dbReference>
<dbReference type="AlphaFoldDB" id="A0A127R348"/>
<gene>
    <name evidence="2" type="ORF">CPter291_4450</name>
    <name evidence="1" type="ORF">CPter91_4516</name>
</gene>
<dbReference type="STRING" id="279113.CPter91_4516"/>
<name>A0A127R348_9BURK</name>